<evidence type="ECO:0000256" key="22">
    <source>
        <dbReference type="ARBA" id="ARBA00029803"/>
    </source>
</evidence>
<keyword evidence="17 30" id="KW-0175">Coiled coil</keyword>
<dbReference type="GO" id="GO:0032259">
    <property type="term" value="P:methylation"/>
    <property type="evidence" value="ECO:0007669"/>
    <property type="project" value="UniProtKB-KW"/>
</dbReference>
<dbReference type="GO" id="GO:0016567">
    <property type="term" value="P:protein ubiquitination"/>
    <property type="evidence" value="ECO:0007669"/>
    <property type="project" value="InterPro"/>
</dbReference>
<keyword evidence="34" id="KW-1185">Reference proteome</keyword>
<keyword evidence="11" id="KW-0808">Transferase</keyword>
<dbReference type="InterPro" id="IPR029169">
    <property type="entry name" value="PCNP"/>
</dbReference>
<dbReference type="GO" id="GO:0070131">
    <property type="term" value="P:positive regulation of mitochondrial translation"/>
    <property type="evidence" value="ECO:0007669"/>
    <property type="project" value="TreeGrafter"/>
</dbReference>
<dbReference type="EMBL" id="JAKZEL010000001">
    <property type="protein sequence ID" value="KAI4548462.1"/>
    <property type="molecule type" value="Genomic_DNA"/>
</dbReference>
<evidence type="ECO:0000256" key="18">
    <source>
        <dbReference type="ARBA" id="ARBA00023128"/>
    </source>
</evidence>
<dbReference type="InterPro" id="IPR025812">
    <property type="entry name" value="Trm10_C_MTase_dom"/>
</dbReference>
<dbReference type="EC" id="2.1.1.221" evidence="6"/>
<evidence type="ECO:0000256" key="7">
    <source>
        <dbReference type="ARBA" id="ARBA00014681"/>
    </source>
</evidence>
<gene>
    <name evidence="33" type="ORF">MG293_000792</name>
</gene>
<evidence type="ECO:0000256" key="17">
    <source>
        <dbReference type="ARBA" id="ARBA00023054"/>
    </source>
</evidence>
<keyword evidence="14" id="KW-0832">Ubl conjugation</keyword>
<evidence type="ECO:0000313" key="34">
    <source>
        <dbReference type="Proteomes" id="UP001214576"/>
    </source>
</evidence>
<comment type="caution">
    <text evidence="33">The sequence shown here is derived from an EMBL/GenBank/DDBJ whole genome shotgun (WGS) entry which is preliminary data.</text>
</comment>
<feature type="region of interest" description="Disordered" evidence="31">
    <location>
        <begin position="509"/>
        <end position="553"/>
    </location>
</feature>
<organism evidence="33 34">
    <name type="scientific">Ovis ammon polii</name>
    <dbReference type="NCBI Taxonomy" id="230172"/>
    <lineage>
        <taxon>Eukaryota</taxon>
        <taxon>Metazoa</taxon>
        <taxon>Chordata</taxon>
        <taxon>Craniata</taxon>
        <taxon>Vertebrata</taxon>
        <taxon>Euteleostomi</taxon>
        <taxon>Mammalia</taxon>
        <taxon>Eutheria</taxon>
        <taxon>Laurasiatheria</taxon>
        <taxon>Artiodactyla</taxon>
        <taxon>Ruminantia</taxon>
        <taxon>Pecora</taxon>
        <taxon>Bovidae</taxon>
        <taxon>Caprinae</taxon>
        <taxon>Ovis</taxon>
    </lineage>
</organism>
<dbReference type="GO" id="GO:0005654">
    <property type="term" value="C:nucleoplasm"/>
    <property type="evidence" value="ECO:0007669"/>
    <property type="project" value="TreeGrafter"/>
</dbReference>
<comment type="catalytic activity">
    <reaction evidence="27">
        <text>guanosine(9) in tRNA + S-adenosyl-L-methionine = N(1)-methylguanosine(9) in tRNA + S-adenosyl-L-homocysteine + H(+)</text>
        <dbReference type="Rhea" id="RHEA:43156"/>
        <dbReference type="Rhea" id="RHEA-COMP:10367"/>
        <dbReference type="Rhea" id="RHEA-COMP:10368"/>
        <dbReference type="ChEBI" id="CHEBI:15378"/>
        <dbReference type="ChEBI" id="CHEBI:57856"/>
        <dbReference type="ChEBI" id="CHEBI:59789"/>
        <dbReference type="ChEBI" id="CHEBI:73542"/>
        <dbReference type="ChEBI" id="CHEBI:74269"/>
        <dbReference type="EC" id="2.1.1.221"/>
    </reaction>
</comment>
<feature type="compositionally biased region" description="Basic and acidic residues" evidence="31">
    <location>
        <begin position="535"/>
        <end position="553"/>
    </location>
</feature>
<keyword evidence="10" id="KW-0489">Methyltransferase</keyword>
<keyword evidence="16" id="KW-0007">Acetylation</keyword>
<protein>
    <recommendedName>
        <fullName evidence="8">PEST proteolytic signal-containing nuclear protein</fullName>
        <ecNumber evidence="5">2.1.1.218</ecNumber>
        <ecNumber evidence="6">2.1.1.221</ecNumber>
    </recommendedName>
    <alternativeName>
        <fullName evidence="23">Mitochondrial ribonuclease P protein 1</fullName>
    </alternativeName>
    <alternativeName>
        <fullName evidence="22">RNA (guanine-9-)-methyltransferase domain-containing protein 1</fullName>
    </alternativeName>
    <alternativeName>
        <fullName evidence="24">mRNA methyladenosine-N(1)-methyltransferase</fullName>
    </alternativeName>
    <alternativeName>
        <fullName evidence="25">tRNA (adenine(9)-N(1))-methyltransferase</fullName>
    </alternativeName>
    <alternativeName>
        <fullName evidence="21">tRNA (guanine(9)-N(1))-methyltransferase</fullName>
    </alternativeName>
    <alternativeName>
        <fullName evidence="7">tRNA methyltransferase 10 homolog C</fullName>
    </alternativeName>
</protein>
<dbReference type="PANTHER" id="PTHR13563:SF5">
    <property type="entry name" value="TRNA METHYLTRANSFERASE 10 HOMOLOG C"/>
    <property type="match status" value="1"/>
</dbReference>
<dbReference type="Gene3D" id="3.40.1280.30">
    <property type="match status" value="1"/>
</dbReference>
<comment type="function">
    <text evidence="1">May be involved in cell cycle regulation.</text>
</comment>
<keyword evidence="20" id="KW-0131">Cell cycle</keyword>
<feature type="coiled-coil region" evidence="30">
    <location>
        <begin position="188"/>
        <end position="215"/>
    </location>
</feature>
<feature type="compositionally biased region" description="Low complexity" evidence="31">
    <location>
        <begin position="412"/>
        <end position="422"/>
    </location>
</feature>
<accession>A0AAD4UKY7</accession>
<comment type="subcellular location">
    <subcellularLocation>
        <location evidence="3">Mitochondrion</location>
    </subcellularLocation>
    <subcellularLocation>
        <location evidence="2">Nucleus</location>
    </subcellularLocation>
</comment>
<proteinExistence type="predicted"/>
<dbReference type="CDD" id="cd18102">
    <property type="entry name" value="Trm10_MRRP1"/>
    <property type="match status" value="1"/>
</dbReference>
<dbReference type="AlphaFoldDB" id="A0AAD4UKY7"/>
<evidence type="ECO:0000256" key="21">
    <source>
        <dbReference type="ARBA" id="ARBA00029727"/>
    </source>
</evidence>
<feature type="region of interest" description="Disordered" evidence="31">
    <location>
        <begin position="396"/>
        <end position="440"/>
    </location>
</feature>
<comment type="catalytic activity">
    <reaction evidence="28">
        <text>an adenosine in mRNA + S-adenosyl-L-methionine = an N(1)-methyladenosine in mRNA + S-adenosyl-L-homocysteine + H(+)</text>
        <dbReference type="Rhea" id="RHEA:55392"/>
        <dbReference type="Rhea" id="RHEA-COMP:12414"/>
        <dbReference type="Rhea" id="RHEA-COMP:12415"/>
        <dbReference type="ChEBI" id="CHEBI:15378"/>
        <dbReference type="ChEBI" id="CHEBI:57856"/>
        <dbReference type="ChEBI" id="CHEBI:59789"/>
        <dbReference type="ChEBI" id="CHEBI:74411"/>
        <dbReference type="ChEBI" id="CHEBI:74491"/>
    </reaction>
</comment>
<evidence type="ECO:0000256" key="26">
    <source>
        <dbReference type="ARBA" id="ARBA00048278"/>
    </source>
</evidence>
<dbReference type="GO" id="GO:0160106">
    <property type="term" value="F:tRNA (adenine(9)-N1)-methyltransferase activity"/>
    <property type="evidence" value="ECO:0007669"/>
    <property type="project" value="UniProtKB-EC"/>
</dbReference>
<dbReference type="PROSITE" id="PS51675">
    <property type="entry name" value="SAM_MT_TRM10"/>
    <property type="match status" value="1"/>
</dbReference>
<keyword evidence="18" id="KW-0496">Mitochondrion</keyword>
<dbReference type="InterPro" id="IPR007356">
    <property type="entry name" value="tRNA_m1G_MeTrfase_euk"/>
</dbReference>
<evidence type="ECO:0000256" key="6">
    <source>
        <dbReference type="ARBA" id="ARBA00012797"/>
    </source>
</evidence>
<evidence type="ECO:0000313" key="33">
    <source>
        <dbReference type="EMBL" id="KAI4548462.1"/>
    </source>
</evidence>
<evidence type="ECO:0000256" key="10">
    <source>
        <dbReference type="ARBA" id="ARBA00022603"/>
    </source>
</evidence>
<keyword evidence="9" id="KW-0597">Phosphoprotein</keyword>
<dbReference type="GO" id="GO:0005739">
    <property type="term" value="C:mitochondrion"/>
    <property type="evidence" value="ECO:0007669"/>
    <property type="project" value="UniProtKB-SubCell"/>
</dbReference>
<evidence type="ECO:0000256" key="28">
    <source>
        <dbReference type="ARBA" id="ARBA00048481"/>
    </source>
</evidence>
<dbReference type="Proteomes" id="UP001214576">
    <property type="component" value="Unassembled WGS sequence"/>
</dbReference>
<evidence type="ECO:0000256" key="23">
    <source>
        <dbReference type="ARBA" id="ARBA00030623"/>
    </source>
</evidence>
<dbReference type="FunFam" id="3.40.1280.30:FF:000003">
    <property type="entry name" value="tRNA methyltransferase 10C, mitochondrial RNase P subunit"/>
    <property type="match status" value="1"/>
</dbReference>
<dbReference type="PANTHER" id="PTHR13563">
    <property type="entry name" value="TRNA (GUANINE-9-) METHYLTRANSFERASE"/>
    <property type="match status" value="1"/>
</dbReference>
<evidence type="ECO:0000256" key="24">
    <source>
        <dbReference type="ARBA" id="ARBA00031759"/>
    </source>
</evidence>
<evidence type="ECO:0000256" key="27">
    <source>
        <dbReference type="ARBA" id="ARBA00048434"/>
    </source>
</evidence>
<feature type="compositionally biased region" description="Polar residues" evidence="31">
    <location>
        <begin position="514"/>
        <end position="524"/>
    </location>
</feature>
<evidence type="ECO:0000256" key="31">
    <source>
        <dbReference type="SAM" id="MobiDB-lite"/>
    </source>
</evidence>
<name>A0AAD4UKY7_OVIAM</name>
<evidence type="ECO:0000256" key="3">
    <source>
        <dbReference type="ARBA" id="ARBA00004173"/>
    </source>
</evidence>
<evidence type="ECO:0000256" key="19">
    <source>
        <dbReference type="ARBA" id="ARBA00023242"/>
    </source>
</evidence>
<evidence type="ECO:0000256" key="12">
    <source>
        <dbReference type="ARBA" id="ARBA00022691"/>
    </source>
</evidence>
<evidence type="ECO:0000256" key="9">
    <source>
        <dbReference type="ARBA" id="ARBA00022553"/>
    </source>
</evidence>
<evidence type="ECO:0000256" key="1">
    <source>
        <dbReference type="ARBA" id="ARBA00002646"/>
    </source>
</evidence>
<evidence type="ECO:0000256" key="13">
    <source>
        <dbReference type="ARBA" id="ARBA00022694"/>
    </source>
</evidence>
<dbReference type="InterPro" id="IPR028564">
    <property type="entry name" value="MT_TRM10-typ"/>
</dbReference>
<keyword evidence="19" id="KW-0539">Nucleus</keyword>
<dbReference type="GO" id="GO:0097745">
    <property type="term" value="P:mitochondrial tRNA 5'-end processing"/>
    <property type="evidence" value="ECO:0007669"/>
    <property type="project" value="TreeGrafter"/>
</dbReference>
<sequence length="553" mass="63227">MNRRAWRTTVHGVAKNRTRLKRLTFSENRDEDVENGLMDTVSEVEGLFYILVLKMSVSVTFLRPFARVLVPFTLHKKRRVLYSTILQRYMSSKIPAASCPNKENTPPPEELELDRWKITMKFSVQEEDVSTVTSSEDEDPLAATRELVEMWRLLGKEVPEHFSEEELKTLMECVSKSSKRKYLKYLYIKEKMKKARQIKKEVKKAEKEEVKKDQLPETIKEDKQQNFLFLRLWDRNMDIAMGWKGAQAMQFGQPLVFDMAYDDHMKPKELQNAVSQLLESEGCNRRNVDPFHIYFCNLKTGGAYYKELVKRYGEKWDKLLLTATEKSHVDLFPKDSIIYLTADSPNVMTTFKHDKIYIVGSFVDKNMQPGTSLAKAKRLKLATECLPLDKYLQWDTGPEEEAEKPVKTKTVSSSNGGENSSRSAEKRSAEDETADLPTKPTKISKFGFAIGSQTTKKASAISIKLGSSKPKEPVPTLAPKTLSVAAAFNEDEDSEPEEMPPEAKMRMKNIGRDTPTSAGPNSFNKGKHGFSDNQKLWERNIKSHLGNVHDQDN</sequence>
<dbReference type="InterPro" id="IPR038459">
    <property type="entry name" value="MT_TRM10-typ_sf"/>
</dbReference>
<evidence type="ECO:0000256" key="4">
    <source>
        <dbReference type="ARBA" id="ARBA00011097"/>
    </source>
</evidence>
<feature type="domain" description="SAM-dependent MTase TRM10-type" evidence="32">
    <location>
        <begin position="241"/>
        <end position="443"/>
    </location>
</feature>
<evidence type="ECO:0000256" key="5">
    <source>
        <dbReference type="ARBA" id="ARBA00012794"/>
    </source>
</evidence>
<evidence type="ECO:0000256" key="11">
    <source>
        <dbReference type="ARBA" id="ARBA00022679"/>
    </source>
</evidence>
<evidence type="ECO:0000256" key="14">
    <source>
        <dbReference type="ARBA" id="ARBA00022843"/>
    </source>
</evidence>
<reference evidence="33" key="1">
    <citation type="submission" date="2022-03" db="EMBL/GenBank/DDBJ databases">
        <title>Genomic analyses of argali, domestic sheep and their hybrids provide insights into chromosomal evolution, heterosis and genetic basis of agronomic traits.</title>
        <authorList>
            <person name="Li M."/>
        </authorList>
    </citation>
    <scope>NUCLEOTIDE SEQUENCE</scope>
    <source>
        <strain evidence="33">CAU-MHL-2022a</strain>
        <tissue evidence="33">Skin</tissue>
    </source>
</reference>
<evidence type="ECO:0000259" key="32">
    <source>
        <dbReference type="PROSITE" id="PS51675"/>
    </source>
</evidence>
<comment type="subunit">
    <text evidence="29">Component of mitochondrial ribonuclease P, a complex composed of TRMT10C/MRPP1, HSD17B10/MRPP2 and PRORP/MRPP3. Interacts with HSD17B10/MRPP2; forming the MRPP1-MRPP2 subcomplex of the mitochondrial ribonuclease P complex. Interacts with GRSF1.</text>
</comment>
<comment type="subunit">
    <text evidence="4">Interacts with UHRF2/NIRF.</text>
</comment>
<evidence type="ECO:0000256" key="29">
    <source>
        <dbReference type="ARBA" id="ARBA00065094"/>
    </source>
</evidence>
<evidence type="ECO:0000256" key="8">
    <source>
        <dbReference type="ARBA" id="ARBA00022059"/>
    </source>
</evidence>
<dbReference type="EC" id="2.1.1.218" evidence="5"/>
<evidence type="ECO:0000256" key="25">
    <source>
        <dbReference type="ARBA" id="ARBA00033019"/>
    </source>
</evidence>
<keyword evidence="15" id="KW-0809">Transit peptide</keyword>
<evidence type="ECO:0000256" key="16">
    <source>
        <dbReference type="ARBA" id="ARBA00022990"/>
    </source>
</evidence>
<dbReference type="GO" id="GO:0000049">
    <property type="term" value="F:tRNA binding"/>
    <property type="evidence" value="ECO:0007669"/>
    <property type="project" value="TreeGrafter"/>
</dbReference>
<evidence type="ECO:0000256" key="30">
    <source>
        <dbReference type="SAM" id="Coils"/>
    </source>
</evidence>
<comment type="catalytic activity">
    <reaction evidence="26">
        <text>adenosine(9) in tRNA + S-adenosyl-L-methionine = N(1)-methyladenosine(9) in tRNA + S-adenosyl-L-homocysteine + H(+)</text>
        <dbReference type="Rhea" id="RHEA:43148"/>
        <dbReference type="Rhea" id="RHEA-COMP:10363"/>
        <dbReference type="Rhea" id="RHEA-COMP:10364"/>
        <dbReference type="ChEBI" id="CHEBI:15378"/>
        <dbReference type="ChEBI" id="CHEBI:57856"/>
        <dbReference type="ChEBI" id="CHEBI:59789"/>
        <dbReference type="ChEBI" id="CHEBI:74411"/>
        <dbReference type="ChEBI" id="CHEBI:74491"/>
        <dbReference type="EC" id="2.1.1.218"/>
    </reaction>
</comment>
<dbReference type="GO" id="GO:0052905">
    <property type="term" value="F:tRNA (guanosine(9)-N1)-methyltransferase activity"/>
    <property type="evidence" value="ECO:0007669"/>
    <property type="project" value="UniProtKB-EC"/>
</dbReference>
<evidence type="ECO:0000256" key="15">
    <source>
        <dbReference type="ARBA" id="ARBA00022946"/>
    </source>
</evidence>
<evidence type="ECO:0000256" key="2">
    <source>
        <dbReference type="ARBA" id="ARBA00004123"/>
    </source>
</evidence>
<dbReference type="Pfam" id="PF15473">
    <property type="entry name" value="PCNP"/>
    <property type="match status" value="1"/>
</dbReference>
<keyword evidence="13" id="KW-0819">tRNA processing</keyword>
<evidence type="ECO:0000256" key="20">
    <source>
        <dbReference type="ARBA" id="ARBA00023306"/>
    </source>
</evidence>
<keyword evidence="12" id="KW-0949">S-adenosyl-L-methionine</keyword>